<reference evidence="14 15" key="1">
    <citation type="submission" date="2014-06" db="EMBL/GenBank/DDBJ databases">
        <authorList>
            <person name="Swart Estienne"/>
        </authorList>
    </citation>
    <scope>NUCLEOTIDE SEQUENCE [LARGE SCALE GENOMIC DNA]</scope>
    <source>
        <strain evidence="14 15">130c</strain>
    </source>
</reference>
<feature type="region of interest" description="Disordered" evidence="11">
    <location>
        <begin position="480"/>
        <end position="506"/>
    </location>
</feature>
<comment type="similarity">
    <text evidence="2">Belongs to the HAP2/GCS1 family.</text>
</comment>
<name>A0A078AWK6_STYLE</name>
<dbReference type="Pfam" id="PF10699">
    <property type="entry name" value="HAP2-GCS1"/>
    <property type="match status" value="1"/>
</dbReference>
<evidence type="ECO:0000256" key="4">
    <source>
        <dbReference type="ARBA" id="ARBA00022692"/>
    </source>
</evidence>
<keyword evidence="8" id="KW-0472">Membrane</keyword>
<protein>
    <recommendedName>
        <fullName evidence="13">Generative cell specific-1/HAP2 domain-containing protein</fullName>
    </recommendedName>
</protein>
<dbReference type="AlphaFoldDB" id="A0A078AWK6"/>
<evidence type="ECO:0000256" key="3">
    <source>
        <dbReference type="ARBA" id="ARBA00022475"/>
    </source>
</evidence>
<dbReference type="InParanoid" id="A0A078AWK6"/>
<evidence type="ECO:0000259" key="13">
    <source>
        <dbReference type="Pfam" id="PF10699"/>
    </source>
</evidence>
<evidence type="ECO:0000256" key="2">
    <source>
        <dbReference type="ARBA" id="ARBA00010929"/>
    </source>
</evidence>
<evidence type="ECO:0000256" key="6">
    <source>
        <dbReference type="ARBA" id="ARBA00022989"/>
    </source>
</evidence>
<sequence>MTRNLLIIFMLSLTKYLNAQVLAKSDLVVCDEYAGSYQTDYKDENSLDCTQKIIIAFNIYGGEQMGGQYLKFNITKVKNTSTNSFDQLEYPLTIMFKKSIPRFYYNLKTFSLMLKKQLQIALHIIAQIHLQHLKQLVAGSEIVKEIKLLIARDFAVLVLLYSSAHCLVFINPQFSAYSFGSPYMDYTITVSTIIYDPERDQKQDNSYVLNSSNRKIFIQDELMIEIVGDFLPLKYPDYYSDYVILIPSIPNDNHLIDDACTYCLMGNACYLPVDTCLSQQIKDLILIDEIRIKAGLKPLYRVSAFDISINPKIGLVSKQVGSTTSTVLRIAKTKIHNNWFQGTAETGILEVQIKNPMYFTGNGEIQIQDCSDDVALFGGASVAISLFQWELKSFNFTIGSTNDSAGQYSCWVVVTNSKGQKCDTRKILFETSSLERINTVDNSARIFNNSDDALKAYDQVDQSKFLIKLSRHGLRQTMRNLKNTKQNQQAEEEISQSDSESKQDRKISKLIISDVMNLLKINKNMKDCQDEREQTIANKKSTSLNKIEENDKRHNELLFTSGDSSSDSSNQYFIETQQEQFKSNTNLTQEMKRQDKNQNNQQQENFQDNKDSQKLDDLISRDEIILDITKSKIDCQWKCKLEVTESLDGSIFNFLDYDYYNNFNNLSHFLEVRTPKIRGTSEMYPHFKHELIICG</sequence>
<feature type="domain" description="Generative cell specific-1/HAP2" evidence="13">
    <location>
        <begin position="266"/>
        <end position="438"/>
    </location>
</feature>
<dbReference type="InterPro" id="IPR018928">
    <property type="entry name" value="HAP2/GCS1_dom"/>
</dbReference>
<keyword evidence="4" id="KW-0812">Transmembrane</keyword>
<evidence type="ECO:0000256" key="12">
    <source>
        <dbReference type="SAM" id="SignalP"/>
    </source>
</evidence>
<proteinExistence type="inferred from homology"/>
<feature type="compositionally biased region" description="Polar residues" evidence="11">
    <location>
        <begin position="535"/>
        <end position="545"/>
    </location>
</feature>
<evidence type="ECO:0000256" key="5">
    <source>
        <dbReference type="ARBA" id="ARBA00022729"/>
    </source>
</evidence>
<dbReference type="GO" id="GO:0005886">
    <property type="term" value="C:plasma membrane"/>
    <property type="evidence" value="ECO:0007669"/>
    <property type="project" value="UniProtKB-SubCell"/>
</dbReference>
<dbReference type="Proteomes" id="UP000039865">
    <property type="component" value="Unassembled WGS sequence"/>
</dbReference>
<accession>A0A078AWK6</accession>
<dbReference type="OMA" id="ILAYWRM"/>
<dbReference type="PANTHER" id="PTHR31764">
    <property type="entry name" value="PROTEIN HAPLESS 2"/>
    <property type="match status" value="1"/>
</dbReference>
<evidence type="ECO:0000256" key="8">
    <source>
        <dbReference type="ARBA" id="ARBA00023136"/>
    </source>
</evidence>
<evidence type="ECO:0000256" key="9">
    <source>
        <dbReference type="ARBA" id="ARBA00023157"/>
    </source>
</evidence>
<keyword evidence="9" id="KW-1015">Disulfide bond</keyword>
<gene>
    <name evidence="14" type="primary">Contig8432.g427</name>
    <name evidence="14" type="ORF">STYLEM_15526</name>
</gene>
<evidence type="ECO:0000256" key="7">
    <source>
        <dbReference type="ARBA" id="ARBA00023121"/>
    </source>
</evidence>
<dbReference type="InterPro" id="IPR040326">
    <property type="entry name" value="HAP2/GCS1"/>
</dbReference>
<evidence type="ECO:0000313" key="15">
    <source>
        <dbReference type="Proteomes" id="UP000039865"/>
    </source>
</evidence>
<evidence type="ECO:0000256" key="10">
    <source>
        <dbReference type="ARBA" id="ARBA00023279"/>
    </source>
</evidence>
<keyword evidence="7" id="KW-0446">Lipid-binding</keyword>
<organism evidence="14 15">
    <name type="scientific">Stylonychia lemnae</name>
    <name type="common">Ciliate</name>
    <dbReference type="NCBI Taxonomy" id="5949"/>
    <lineage>
        <taxon>Eukaryota</taxon>
        <taxon>Sar</taxon>
        <taxon>Alveolata</taxon>
        <taxon>Ciliophora</taxon>
        <taxon>Intramacronucleata</taxon>
        <taxon>Spirotrichea</taxon>
        <taxon>Stichotrichia</taxon>
        <taxon>Sporadotrichida</taxon>
        <taxon>Oxytrichidae</taxon>
        <taxon>Stylonychinae</taxon>
        <taxon>Stylonychia</taxon>
    </lineage>
</organism>
<evidence type="ECO:0000256" key="11">
    <source>
        <dbReference type="SAM" id="MobiDB-lite"/>
    </source>
</evidence>
<dbReference type="GO" id="GO:0008289">
    <property type="term" value="F:lipid binding"/>
    <property type="evidence" value="ECO:0007669"/>
    <property type="project" value="UniProtKB-KW"/>
</dbReference>
<feature type="chain" id="PRO_5001729663" description="Generative cell specific-1/HAP2 domain-containing protein" evidence="12">
    <location>
        <begin position="20"/>
        <end position="695"/>
    </location>
</feature>
<keyword evidence="5 12" id="KW-0732">Signal</keyword>
<dbReference type="PANTHER" id="PTHR31764:SF0">
    <property type="entry name" value="GENERATIVE CELL SPECIFIC-1_HAP2 DOMAIN-CONTAINING PROTEIN"/>
    <property type="match status" value="1"/>
</dbReference>
<feature type="compositionally biased region" description="Polar residues" evidence="11">
    <location>
        <begin position="480"/>
        <end position="489"/>
    </location>
</feature>
<keyword evidence="3" id="KW-1003">Cell membrane</keyword>
<feature type="region of interest" description="Disordered" evidence="11">
    <location>
        <begin position="527"/>
        <end position="549"/>
    </location>
</feature>
<keyword evidence="6" id="KW-1133">Transmembrane helix</keyword>
<evidence type="ECO:0000256" key="1">
    <source>
        <dbReference type="ARBA" id="ARBA00004251"/>
    </source>
</evidence>
<evidence type="ECO:0000313" key="14">
    <source>
        <dbReference type="EMBL" id="CDW86431.1"/>
    </source>
</evidence>
<feature type="compositionally biased region" description="Low complexity" evidence="11">
    <location>
        <begin position="597"/>
        <end position="606"/>
    </location>
</feature>
<feature type="region of interest" description="Disordered" evidence="11">
    <location>
        <begin position="590"/>
        <end position="613"/>
    </location>
</feature>
<keyword evidence="15" id="KW-1185">Reference proteome</keyword>
<keyword evidence="10" id="KW-0278">Fertilization</keyword>
<dbReference type="EMBL" id="CCKQ01014637">
    <property type="protein sequence ID" value="CDW86431.1"/>
    <property type="molecule type" value="Genomic_DNA"/>
</dbReference>
<dbReference type="GO" id="GO:0007338">
    <property type="term" value="P:single fertilization"/>
    <property type="evidence" value="ECO:0007669"/>
    <property type="project" value="UniProtKB-KW"/>
</dbReference>
<feature type="signal peptide" evidence="12">
    <location>
        <begin position="1"/>
        <end position="19"/>
    </location>
</feature>
<comment type="subcellular location">
    <subcellularLocation>
        <location evidence="1">Cell membrane</location>
        <topology evidence="1">Single-pass type I membrane protein</topology>
    </subcellularLocation>
</comment>